<evidence type="ECO:0000259" key="1">
    <source>
        <dbReference type="Pfam" id="PF03372"/>
    </source>
</evidence>
<keyword evidence="2" id="KW-0540">Nuclease</keyword>
<dbReference type="SUPFAM" id="SSF56219">
    <property type="entry name" value="DNase I-like"/>
    <property type="match status" value="1"/>
</dbReference>
<protein>
    <submittedName>
        <fullName evidence="2">Endonuclease</fullName>
    </submittedName>
</protein>
<dbReference type="eggNOG" id="COG3568">
    <property type="taxonomic scope" value="Bacteria"/>
</dbReference>
<sequence>MPIRTLKGAIAASLRKRSKAPQAVACSELDYFPVSFKKHQCLRLLSFNIQVGINTQQYRHYLTRSWQHVLPHAKRVQNLNSIASVLPDFDIVALQEVDGGSLRSGFVNQTEYLALKGRFPYWYQQLNRNLGKFAQHSNGLLSRYKPANLEDHKLPGIIPGRGAIVAEYGQGRESLLVVMMHLALSRRTRDIQLSYIRELVQSYRHVVLMGDMNTHAEQLLNQSPLRGSGLQAAHWEQNTFPSWKPHKSLDHILVSQSLLVNKMEVLNLPVSDHLPVAVEIEVPDSVQLKK</sequence>
<dbReference type="Gene3D" id="3.60.10.10">
    <property type="entry name" value="Endonuclease/exonuclease/phosphatase"/>
    <property type="match status" value="1"/>
</dbReference>
<evidence type="ECO:0000313" key="2">
    <source>
        <dbReference type="EMBL" id="KEQ11901.1"/>
    </source>
</evidence>
<evidence type="ECO:0000313" key="3">
    <source>
        <dbReference type="Proteomes" id="UP000028006"/>
    </source>
</evidence>
<organism evidence="2 3">
    <name type="scientific">Endozoicomonas montiporae</name>
    <dbReference type="NCBI Taxonomy" id="1027273"/>
    <lineage>
        <taxon>Bacteria</taxon>
        <taxon>Pseudomonadati</taxon>
        <taxon>Pseudomonadota</taxon>
        <taxon>Gammaproteobacteria</taxon>
        <taxon>Oceanospirillales</taxon>
        <taxon>Endozoicomonadaceae</taxon>
        <taxon>Endozoicomonas</taxon>
    </lineage>
</organism>
<keyword evidence="2" id="KW-0378">Hydrolase</keyword>
<dbReference type="InterPro" id="IPR036691">
    <property type="entry name" value="Endo/exonu/phosph_ase_sf"/>
</dbReference>
<dbReference type="Proteomes" id="UP000028006">
    <property type="component" value="Unassembled WGS sequence"/>
</dbReference>
<dbReference type="GO" id="GO:0016020">
    <property type="term" value="C:membrane"/>
    <property type="evidence" value="ECO:0007669"/>
    <property type="project" value="GOC"/>
</dbReference>
<accession>A0A081N0C8</accession>
<name>A0A081N0C8_9GAMM</name>
<dbReference type="PANTHER" id="PTHR14859">
    <property type="entry name" value="CALCOFLUOR WHITE HYPERSENSITIVE PROTEIN PRECURSOR"/>
    <property type="match status" value="1"/>
</dbReference>
<keyword evidence="2" id="KW-0255">Endonuclease</keyword>
<dbReference type="AlphaFoldDB" id="A0A081N0C8"/>
<gene>
    <name evidence="2" type="ORF">GZ77_22550</name>
</gene>
<proteinExistence type="predicted"/>
<dbReference type="Pfam" id="PF03372">
    <property type="entry name" value="Exo_endo_phos"/>
    <property type="match status" value="1"/>
</dbReference>
<dbReference type="RefSeq" id="WP_034879042.1">
    <property type="nucleotide sequence ID" value="NZ_JOKG01000005.1"/>
</dbReference>
<reference evidence="2 3" key="1">
    <citation type="submission" date="2014-06" db="EMBL/GenBank/DDBJ databases">
        <title>Whole Genome Sequences of Three Symbiotic Endozoicomonas Bacteria.</title>
        <authorList>
            <person name="Neave M.J."/>
            <person name="Apprill A."/>
            <person name="Voolstra C.R."/>
        </authorList>
    </citation>
    <scope>NUCLEOTIDE SEQUENCE [LARGE SCALE GENOMIC DNA]</scope>
    <source>
        <strain evidence="2 3">LMG 24815</strain>
    </source>
</reference>
<dbReference type="PANTHER" id="PTHR14859:SF15">
    <property type="entry name" value="ENDONUCLEASE_EXONUCLEASE_PHOSPHATASE DOMAIN-CONTAINING PROTEIN"/>
    <property type="match status" value="1"/>
</dbReference>
<dbReference type="EMBL" id="JOKG01000005">
    <property type="protein sequence ID" value="KEQ11901.1"/>
    <property type="molecule type" value="Genomic_DNA"/>
</dbReference>
<dbReference type="GO" id="GO:0004519">
    <property type="term" value="F:endonuclease activity"/>
    <property type="evidence" value="ECO:0007669"/>
    <property type="project" value="UniProtKB-KW"/>
</dbReference>
<feature type="domain" description="Endonuclease/exonuclease/phosphatase" evidence="1">
    <location>
        <begin position="46"/>
        <end position="273"/>
    </location>
</feature>
<keyword evidence="3" id="KW-1185">Reference proteome</keyword>
<dbReference type="InterPro" id="IPR051916">
    <property type="entry name" value="GPI-anchor_lipid_remodeler"/>
</dbReference>
<dbReference type="GO" id="GO:0006506">
    <property type="term" value="P:GPI anchor biosynthetic process"/>
    <property type="evidence" value="ECO:0007669"/>
    <property type="project" value="TreeGrafter"/>
</dbReference>
<dbReference type="InterPro" id="IPR005135">
    <property type="entry name" value="Endo/exonuclease/phosphatase"/>
</dbReference>
<comment type="caution">
    <text evidence="2">The sequence shown here is derived from an EMBL/GenBank/DDBJ whole genome shotgun (WGS) entry which is preliminary data.</text>
</comment>